<organism evidence="2 3">
    <name type="scientific">Peribacillus deserti</name>
    <dbReference type="NCBI Taxonomy" id="673318"/>
    <lineage>
        <taxon>Bacteria</taxon>
        <taxon>Bacillati</taxon>
        <taxon>Bacillota</taxon>
        <taxon>Bacilli</taxon>
        <taxon>Bacillales</taxon>
        <taxon>Bacillaceae</taxon>
        <taxon>Peribacillus</taxon>
    </lineage>
</organism>
<dbReference type="InterPro" id="IPR038765">
    <property type="entry name" value="Papain-like_cys_pep_sf"/>
</dbReference>
<keyword evidence="3" id="KW-1185">Reference proteome</keyword>
<dbReference type="PANTHER" id="PTHR46333">
    <property type="entry name" value="CYTOKINESIS PROTEIN 3"/>
    <property type="match status" value="1"/>
</dbReference>
<dbReference type="RefSeq" id="WP_101640442.1">
    <property type="nucleotide sequence ID" value="NZ_PGUY01000013.1"/>
</dbReference>
<dbReference type="GO" id="GO:0005737">
    <property type="term" value="C:cytoplasm"/>
    <property type="evidence" value="ECO:0007669"/>
    <property type="project" value="TreeGrafter"/>
</dbReference>
<name>A0A2N5M9J2_9BACI</name>
<sequence>MRKIGPVILMVSLLLLTGLVDSRGLHKAKAASDPLYDSIVTGITNVQTSISLGKSGTDFNRVRKTYEQVLNERPELFYAPNSYRVSSNGSTGQLLLTYKYSKAQITSMKTKLNAKVNSIVAAAKTKKTEQQKVLYIHNYLVNLAQYDYDNYLKGTIPDSSYSVYGALINKKAVCDGYAKSMKLLLNKSGIWAVKVNGYANGGPHAWNLVKVSGKYYHVDATFDDPITSNRKPMLTYNYFLVPDTTIDNDHSWTRTGLPKAVSVKPKM</sequence>
<dbReference type="PANTHER" id="PTHR46333:SF2">
    <property type="entry name" value="CYTOKINESIS PROTEIN 3"/>
    <property type="match status" value="1"/>
</dbReference>
<gene>
    <name evidence="2" type="ORF">CUU66_04285</name>
</gene>
<accession>A0A2N5M9J2</accession>
<dbReference type="SMART" id="SM00460">
    <property type="entry name" value="TGc"/>
    <property type="match status" value="1"/>
</dbReference>
<proteinExistence type="predicted"/>
<dbReference type="Gene3D" id="3.10.620.30">
    <property type="match status" value="1"/>
</dbReference>
<dbReference type="OrthoDB" id="9788327at2"/>
<dbReference type="Pfam" id="PF01841">
    <property type="entry name" value="Transglut_core"/>
    <property type="match status" value="1"/>
</dbReference>
<protein>
    <recommendedName>
        <fullName evidence="1">Transglutaminase-like domain-containing protein</fullName>
    </recommendedName>
</protein>
<dbReference type="InterPro" id="IPR052557">
    <property type="entry name" value="CAP/Cytokinesis_protein"/>
</dbReference>
<evidence type="ECO:0000313" key="2">
    <source>
        <dbReference type="EMBL" id="PLT31030.1"/>
    </source>
</evidence>
<dbReference type="InterPro" id="IPR002931">
    <property type="entry name" value="Transglutaminase-like"/>
</dbReference>
<dbReference type="AlphaFoldDB" id="A0A2N5M9J2"/>
<dbReference type="EMBL" id="PGUY01000013">
    <property type="protein sequence ID" value="PLT31030.1"/>
    <property type="molecule type" value="Genomic_DNA"/>
</dbReference>
<evidence type="ECO:0000259" key="1">
    <source>
        <dbReference type="SMART" id="SM00460"/>
    </source>
</evidence>
<comment type="caution">
    <text evidence="2">The sequence shown here is derived from an EMBL/GenBank/DDBJ whole genome shotgun (WGS) entry which is preliminary data.</text>
</comment>
<feature type="domain" description="Transglutaminase-like" evidence="1">
    <location>
        <begin position="166"/>
        <end position="222"/>
    </location>
</feature>
<evidence type="ECO:0000313" key="3">
    <source>
        <dbReference type="Proteomes" id="UP000234748"/>
    </source>
</evidence>
<dbReference type="Proteomes" id="UP000234748">
    <property type="component" value="Unassembled WGS sequence"/>
</dbReference>
<reference evidence="2 3" key="1">
    <citation type="submission" date="2017-11" db="EMBL/GenBank/DDBJ databases">
        <title>Comparitive Functional Genomics of Dry Heat Resistant strains isolated from the Viking Spacecraft.</title>
        <authorList>
            <person name="Seuylemezian A."/>
            <person name="Cooper K."/>
            <person name="Vaishampayan P."/>
        </authorList>
    </citation>
    <scope>NUCLEOTIDE SEQUENCE [LARGE SCALE GENOMIC DNA]</scope>
    <source>
        <strain evidence="2 3">V1-29</strain>
    </source>
</reference>
<dbReference type="SUPFAM" id="SSF54001">
    <property type="entry name" value="Cysteine proteinases"/>
    <property type="match status" value="1"/>
</dbReference>